<dbReference type="Proteomes" id="UP000184079">
    <property type="component" value="Unassembled WGS sequence"/>
</dbReference>
<dbReference type="Gene3D" id="3.10.450.130">
    <property type="entry name" value="folded 79 residue fragment of lin0334 like domains"/>
    <property type="match status" value="1"/>
</dbReference>
<organism evidence="1 2">
    <name type="scientific">Virgibacillus chiguensis</name>
    <dbReference type="NCBI Taxonomy" id="411959"/>
    <lineage>
        <taxon>Bacteria</taxon>
        <taxon>Bacillati</taxon>
        <taxon>Bacillota</taxon>
        <taxon>Bacilli</taxon>
        <taxon>Bacillales</taxon>
        <taxon>Bacillaceae</taxon>
        <taxon>Virgibacillus</taxon>
    </lineage>
</organism>
<name>A0A1M5WVA8_9BACI</name>
<protein>
    <submittedName>
        <fullName evidence="1">Uncharacterized protein</fullName>
    </submittedName>
</protein>
<evidence type="ECO:0000313" key="1">
    <source>
        <dbReference type="EMBL" id="SHH91064.1"/>
    </source>
</evidence>
<sequence length="92" mass="10465">MKSNNSNFDDNTIEKSKKVVISYLENNYENIEKVEFKKEHSSPMGSLVLEGKVNEKAYFNIGINNDFTIGSIGEGDGFPDLKDECREKTCDY</sequence>
<dbReference type="EMBL" id="FQXD01000019">
    <property type="protein sequence ID" value="SHH91064.1"/>
    <property type="molecule type" value="Genomic_DNA"/>
</dbReference>
<proteinExistence type="predicted"/>
<reference evidence="2" key="1">
    <citation type="submission" date="2016-11" db="EMBL/GenBank/DDBJ databases">
        <authorList>
            <person name="Varghese N."/>
            <person name="Submissions S."/>
        </authorList>
    </citation>
    <scope>NUCLEOTIDE SEQUENCE [LARGE SCALE GENOMIC DNA]</scope>
    <source>
        <strain evidence="2">CGMCC 1.6496</strain>
    </source>
</reference>
<keyword evidence="2" id="KW-1185">Reference proteome</keyword>
<evidence type="ECO:0000313" key="2">
    <source>
        <dbReference type="Proteomes" id="UP000184079"/>
    </source>
</evidence>
<accession>A0A1M5WVA8</accession>
<dbReference type="AlphaFoldDB" id="A0A1M5WVA8"/>
<gene>
    <name evidence="1" type="ORF">SAMN05421807_1192</name>
</gene>
<dbReference type="RefSeq" id="WP_073012342.1">
    <property type="nucleotide sequence ID" value="NZ_FQXD01000019.1"/>
</dbReference>